<gene>
    <name evidence="3" type="ORF">US52_C0025G0010</name>
</gene>
<reference evidence="3" key="1">
    <citation type="journal article" date="2015" name="Nature">
        <title>rRNA introns, odd ribosomes, and small enigmatic genomes across a large radiation of phyla.</title>
        <authorList>
            <person name="Brown C.T."/>
            <person name="Hug L.A."/>
            <person name="Thomas B.C."/>
            <person name="Sharon I."/>
            <person name="Castelle C.J."/>
            <person name="Singh A."/>
            <person name="Wilkins M.J."/>
            <person name="Williams K.H."/>
            <person name="Banfield J.F."/>
        </authorList>
    </citation>
    <scope>NUCLEOTIDE SEQUENCE [LARGE SCALE GENOMIC DNA]</scope>
</reference>
<feature type="domain" description="EamA" evidence="2">
    <location>
        <begin position="37"/>
        <end position="169"/>
    </location>
</feature>
<sequence>IVFLNEALSIDKVAGAVLTITAGLLILGKFKSKENFKGLLYAFVPTFVYAAIITLYSVLFNKFNTASLTFFIFLVPAIANWIIMPGSNNRILTFLKRHPVFVIISGCFAGFGNLAMNEAFKVGEQGRVIILLEVFAVVLVASEYFILKEKEKPVIKIIALILAIIGGVLVKIG</sequence>
<feature type="transmembrane region" description="Helical" evidence="1">
    <location>
        <begin position="98"/>
        <end position="116"/>
    </location>
</feature>
<dbReference type="EMBL" id="LBTH01000025">
    <property type="protein sequence ID" value="KKQ35437.1"/>
    <property type="molecule type" value="Genomic_DNA"/>
</dbReference>
<accession>A0A0G0GZH3</accession>
<feature type="transmembrane region" description="Helical" evidence="1">
    <location>
        <begin position="66"/>
        <end position="86"/>
    </location>
</feature>
<feature type="transmembrane region" description="Helical" evidence="1">
    <location>
        <begin position="40"/>
        <end position="60"/>
    </location>
</feature>
<keyword evidence="1" id="KW-1133">Transmembrane helix</keyword>
<feature type="transmembrane region" description="Helical" evidence="1">
    <location>
        <begin position="154"/>
        <end position="172"/>
    </location>
</feature>
<evidence type="ECO:0000259" key="2">
    <source>
        <dbReference type="Pfam" id="PF00892"/>
    </source>
</evidence>
<comment type="caution">
    <text evidence="3">The sequence shown here is derived from an EMBL/GenBank/DDBJ whole genome shotgun (WGS) entry which is preliminary data.</text>
</comment>
<evidence type="ECO:0000313" key="4">
    <source>
        <dbReference type="Proteomes" id="UP000034852"/>
    </source>
</evidence>
<organism evidence="3 4">
    <name type="scientific">candidate division WS6 bacterium GW2011_GWA2_37_6</name>
    <dbReference type="NCBI Taxonomy" id="1619087"/>
    <lineage>
        <taxon>Bacteria</taxon>
        <taxon>Candidatus Dojkabacteria</taxon>
    </lineage>
</organism>
<feature type="transmembrane region" description="Helical" evidence="1">
    <location>
        <begin position="12"/>
        <end position="28"/>
    </location>
</feature>
<protein>
    <recommendedName>
        <fullName evidence="2">EamA domain-containing protein</fullName>
    </recommendedName>
</protein>
<proteinExistence type="predicted"/>
<feature type="non-terminal residue" evidence="3">
    <location>
        <position position="1"/>
    </location>
</feature>
<feature type="transmembrane region" description="Helical" evidence="1">
    <location>
        <begin position="128"/>
        <end position="147"/>
    </location>
</feature>
<dbReference type="Proteomes" id="UP000034852">
    <property type="component" value="Unassembled WGS sequence"/>
</dbReference>
<evidence type="ECO:0000313" key="3">
    <source>
        <dbReference type="EMBL" id="KKQ35437.1"/>
    </source>
</evidence>
<dbReference type="InterPro" id="IPR000620">
    <property type="entry name" value="EamA_dom"/>
</dbReference>
<evidence type="ECO:0000256" key="1">
    <source>
        <dbReference type="SAM" id="Phobius"/>
    </source>
</evidence>
<keyword evidence="1" id="KW-0812">Transmembrane</keyword>
<dbReference type="Pfam" id="PF00892">
    <property type="entry name" value="EamA"/>
    <property type="match status" value="1"/>
</dbReference>
<dbReference type="GO" id="GO:0016020">
    <property type="term" value="C:membrane"/>
    <property type="evidence" value="ECO:0007669"/>
    <property type="project" value="InterPro"/>
</dbReference>
<dbReference type="AlphaFoldDB" id="A0A0G0GZH3"/>
<keyword evidence="1" id="KW-0472">Membrane</keyword>
<dbReference type="SUPFAM" id="SSF103481">
    <property type="entry name" value="Multidrug resistance efflux transporter EmrE"/>
    <property type="match status" value="1"/>
</dbReference>
<name>A0A0G0GZH3_9BACT</name>
<dbReference type="InterPro" id="IPR037185">
    <property type="entry name" value="EmrE-like"/>
</dbReference>